<dbReference type="SMART" id="SM00530">
    <property type="entry name" value="HTH_XRE"/>
    <property type="match status" value="1"/>
</dbReference>
<dbReference type="PROSITE" id="PS50943">
    <property type="entry name" value="HTH_CROC1"/>
    <property type="match status" value="1"/>
</dbReference>
<dbReference type="InterPro" id="IPR010982">
    <property type="entry name" value="Lambda_DNA-bd_dom_sf"/>
</dbReference>
<dbReference type="SUPFAM" id="SSF47413">
    <property type="entry name" value="lambda repressor-like DNA-binding domains"/>
    <property type="match status" value="1"/>
</dbReference>
<gene>
    <name evidence="3" type="ORF">HDA36_004796</name>
</gene>
<feature type="domain" description="HTH cro/C1-type" evidence="2">
    <location>
        <begin position="33"/>
        <end position="84"/>
    </location>
</feature>
<dbReference type="PANTHER" id="PTHR35010:SF2">
    <property type="entry name" value="BLL4672 PROTEIN"/>
    <property type="match status" value="1"/>
</dbReference>
<comment type="caution">
    <text evidence="3">The sequence shown here is derived from an EMBL/GenBank/DDBJ whole genome shotgun (WGS) entry which is preliminary data.</text>
</comment>
<dbReference type="GO" id="GO:0003677">
    <property type="term" value="F:DNA binding"/>
    <property type="evidence" value="ECO:0007669"/>
    <property type="project" value="InterPro"/>
</dbReference>
<dbReference type="Gene3D" id="1.10.260.40">
    <property type="entry name" value="lambda repressor-like DNA-binding domains"/>
    <property type="match status" value="1"/>
</dbReference>
<dbReference type="Pfam" id="PF17765">
    <property type="entry name" value="MLTR_LBD"/>
    <property type="match status" value="1"/>
</dbReference>
<dbReference type="PANTHER" id="PTHR35010">
    <property type="entry name" value="BLL4672 PROTEIN-RELATED"/>
    <property type="match status" value="1"/>
</dbReference>
<dbReference type="Pfam" id="PF13560">
    <property type="entry name" value="HTH_31"/>
    <property type="match status" value="1"/>
</dbReference>
<dbReference type="CDD" id="cd00093">
    <property type="entry name" value="HTH_XRE"/>
    <property type="match status" value="1"/>
</dbReference>
<protein>
    <submittedName>
        <fullName evidence="3">Transcriptional regulator with XRE-family HTH domain</fullName>
    </submittedName>
</protein>
<evidence type="ECO:0000259" key="2">
    <source>
        <dbReference type="PROSITE" id="PS50943"/>
    </source>
</evidence>
<evidence type="ECO:0000313" key="4">
    <source>
        <dbReference type="Proteomes" id="UP000572635"/>
    </source>
</evidence>
<organism evidence="3 4">
    <name type="scientific">Nocardiopsis composta</name>
    <dbReference type="NCBI Taxonomy" id="157465"/>
    <lineage>
        <taxon>Bacteria</taxon>
        <taxon>Bacillati</taxon>
        <taxon>Actinomycetota</taxon>
        <taxon>Actinomycetes</taxon>
        <taxon>Streptosporangiales</taxon>
        <taxon>Nocardiopsidaceae</taxon>
        <taxon>Nocardiopsis</taxon>
    </lineage>
</organism>
<dbReference type="RefSeq" id="WP_184395558.1">
    <property type="nucleotide sequence ID" value="NZ_BAAAJD010000060.1"/>
</dbReference>
<sequence>MVHSAAELSLFLKARRGSLTPEEVGLPDGINRRRVRGLRREEVAQLAGVSVDYYTRIEQGRSGAVSDEVLQALARALVLSADERRYLHNLAGNITRRSARAARATEPCTPPETPRQTVRPELRALLRSMAGTPAAVFGRGLDILAWNPVMGRLWPGLDDLPEAELNLPRLLFTDPAAAALHADADLLRGEVVARLRADTGRDPEEPRLCAVVTDLQRSSALFRELWETHRVEEAPHGAHRLRHPQAGELTLHFEKLPLPADPGQFLLVYAPEPGSPSEERLALLAAGQPA</sequence>
<proteinExistence type="predicted"/>
<evidence type="ECO:0000256" key="1">
    <source>
        <dbReference type="SAM" id="MobiDB-lite"/>
    </source>
</evidence>
<dbReference type="AlphaFoldDB" id="A0A7W8VFS2"/>
<name>A0A7W8VFS2_9ACTN</name>
<accession>A0A7W8VFS2</accession>
<dbReference type="InterPro" id="IPR041413">
    <property type="entry name" value="MLTR_LBD"/>
</dbReference>
<reference evidence="3 4" key="1">
    <citation type="submission" date="2020-08" db="EMBL/GenBank/DDBJ databases">
        <title>Sequencing the genomes of 1000 actinobacteria strains.</title>
        <authorList>
            <person name="Klenk H.-P."/>
        </authorList>
    </citation>
    <scope>NUCLEOTIDE SEQUENCE [LARGE SCALE GENOMIC DNA]</scope>
    <source>
        <strain evidence="3 4">DSM 44551</strain>
    </source>
</reference>
<dbReference type="Gene3D" id="3.30.450.180">
    <property type="match status" value="1"/>
</dbReference>
<dbReference type="EMBL" id="JACHDB010000001">
    <property type="protein sequence ID" value="MBB5434712.1"/>
    <property type="molecule type" value="Genomic_DNA"/>
</dbReference>
<dbReference type="Proteomes" id="UP000572635">
    <property type="component" value="Unassembled WGS sequence"/>
</dbReference>
<keyword evidence="4" id="KW-1185">Reference proteome</keyword>
<evidence type="ECO:0000313" key="3">
    <source>
        <dbReference type="EMBL" id="MBB5434712.1"/>
    </source>
</evidence>
<dbReference type="InterPro" id="IPR001387">
    <property type="entry name" value="Cro/C1-type_HTH"/>
</dbReference>
<feature type="region of interest" description="Disordered" evidence="1">
    <location>
        <begin position="98"/>
        <end position="119"/>
    </location>
</feature>